<dbReference type="PROSITE" id="PS51257">
    <property type="entry name" value="PROKAR_LIPOPROTEIN"/>
    <property type="match status" value="1"/>
</dbReference>
<dbReference type="RefSeq" id="WP_376851796.1">
    <property type="nucleotide sequence ID" value="NZ_JBHSMF010000009.1"/>
</dbReference>
<comment type="caution">
    <text evidence="2">The sequence shown here is derived from an EMBL/GenBank/DDBJ whole genome shotgun (WGS) entry which is preliminary data.</text>
</comment>
<protein>
    <submittedName>
        <fullName evidence="2">Uncharacterized protein</fullName>
    </submittedName>
</protein>
<evidence type="ECO:0000313" key="3">
    <source>
        <dbReference type="Proteomes" id="UP001596037"/>
    </source>
</evidence>
<proteinExistence type="predicted"/>
<evidence type="ECO:0000256" key="1">
    <source>
        <dbReference type="SAM" id="SignalP"/>
    </source>
</evidence>
<accession>A0ABW0NKD5</accession>
<dbReference type="Proteomes" id="UP001596037">
    <property type="component" value="Unassembled WGS sequence"/>
</dbReference>
<sequence>MKPRRPLPLRPLAAGLLLAACALAGAANAASLAKDEYRLDHDRAQAAYRLQWDSCRKLQGNAKDTCKVEARGRFQLAKAQIEAKYKQSPANEDRVKLAQADADYRLALEKCGDLRGKARDVCKADAKAASVAAHSEIRLSRVAVDKGIYSRQAIEQRDDAREDKADALYDAAKERCGALAGDARDACLRDAKRKFRRL</sequence>
<feature type="chain" id="PRO_5045496388" evidence="1">
    <location>
        <begin position="30"/>
        <end position="198"/>
    </location>
</feature>
<reference evidence="3" key="1">
    <citation type="journal article" date="2019" name="Int. J. Syst. Evol. Microbiol.">
        <title>The Global Catalogue of Microorganisms (GCM) 10K type strain sequencing project: providing services to taxonomists for standard genome sequencing and annotation.</title>
        <authorList>
            <consortium name="The Broad Institute Genomics Platform"/>
            <consortium name="The Broad Institute Genome Sequencing Center for Infectious Disease"/>
            <person name="Wu L."/>
            <person name="Ma J."/>
        </authorList>
    </citation>
    <scope>NUCLEOTIDE SEQUENCE [LARGE SCALE GENOMIC DNA]</scope>
    <source>
        <strain evidence="3">CCUG 57401</strain>
    </source>
</reference>
<feature type="signal peptide" evidence="1">
    <location>
        <begin position="1"/>
        <end position="29"/>
    </location>
</feature>
<organism evidence="2 3">
    <name type="scientific">Caenimonas terrae</name>
    <dbReference type="NCBI Taxonomy" id="696074"/>
    <lineage>
        <taxon>Bacteria</taxon>
        <taxon>Pseudomonadati</taxon>
        <taxon>Pseudomonadota</taxon>
        <taxon>Betaproteobacteria</taxon>
        <taxon>Burkholderiales</taxon>
        <taxon>Comamonadaceae</taxon>
        <taxon>Caenimonas</taxon>
    </lineage>
</organism>
<dbReference type="EMBL" id="JBHSMF010000009">
    <property type="protein sequence ID" value="MFC5499577.1"/>
    <property type="molecule type" value="Genomic_DNA"/>
</dbReference>
<evidence type="ECO:0000313" key="2">
    <source>
        <dbReference type="EMBL" id="MFC5499577.1"/>
    </source>
</evidence>
<name>A0ABW0NKD5_9BURK</name>
<keyword evidence="1" id="KW-0732">Signal</keyword>
<gene>
    <name evidence="2" type="ORF">ACFPOE_18675</name>
</gene>
<keyword evidence="3" id="KW-1185">Reference proteome</keyword>